<organism evidence="1 2">
    <name type="scientific">Caldibacillus debilis</name>
    <dbReference type="NCBI Taxonomy" id="301148"/>
    <lineage>
        <taxon>Bacteria</taxon>
        <taxon>Bacillati</taxon>
        <taxon>Bacillota</taxon>
        <taxon>Bacilli</taxon>
        <taxon>Bacillales</taxon>
        <taxon>Bacillaceae</taxon>
        <taxon>Caldibacillus</taxon>
    </lineage>
</organism>
<dbReference type="STRING" id="301148.B4135_3202"/>
<dbReference type="Proteomes" id="UP000075683">
    <property type="component" value="Unassembled WGS sequence"/>
</dbReference>
<comment type="caution">
    <text evidence="1">The sequence shown here is derived from an EMBL/GenBank/DDBJ whole genome shotgun (WGS) entry which is preliminary data.</text>
</comment>
<protein>
    <submittedName>
        <fullName evidence="1">Uncharacterized protein</fullName>
    </submittedName>
</protein>
<accession>A0A150LHC9</accession>
<proteinExistence type="predicted"/>
<evidence type="ECO:0000313" key="2">
    <source>
        <dbReference type="Proteomes" id="UP000075683"/>
    </source>
</evidence>
<evidence type="ECO:0000313" key="1">
    <source>
        <dbReference type="EMBL" id="KYD11650.1"/>
    </source>
</evidence>
<reference evidence="1 2" key="1">
    <citation type="submission" date="2016-01" db="EMBL/GenBank/DDBJ databases">
        <title>Draft Genome Sequences of Seven Thermophilic Sporeformers Isolated from Foods.</title>
        <authorList>
            <person name="Berendsen E.M."/>
            <person name="Wells-Bennik M.H."/>
            <person name="Krawcyk A.O."/>
            <person name="De Jong A."/>
            <person name="Holsappel S."/>
            <person name="Eijlander R.T."/>
            <person name="Kuipers O.P."/>
        </authorList>
    </citation>
    <scope>NUCLEOTIDE SEQUENCE [LARGE SCALE GENOMIC DNA]</scope>
    <source>
        <strain evidence="1 2">B4135</strain>
    </source>
</reference>
<dbReference type="EMBL" id="LQYT01000108">
    <property type="protein sequence ID" value="KYD11650.1"/>
    <property type="molecule type" value="Genomic_DNA"/>
</dbReference>
<dbReference type="AlphaFoldDB" id="A0A150LHC9"/>
<name>A0A150LHC9_9BACI</name>
<gene>
    <name evidence="1" type="ORF">B4135_3202</name>
</gene>
<sequence>MSEIILIYFFVCRDVRCFTEKTEDRRTRKAKKKFLKIIKCVSVFLTENYIKSKINMS</sequence>